<evidence type="ECO:0000256" key="5">
    <source>
        <dbReference type="ARBA" id="ARBA00023002"/>
    </source>
</evidence>
<dbReference type="InterPro" id="IPR046373">
    <property type="entry name" value="Acyl-CoA_Oxase/DH_mid-dom_sf"/>
</dbReference>
<gene>
    <name evidence="8" type="ORF">ACFPZN_40180</name>
</gene>
<evidence type="ECO:0000256" key="2">
    <source>
        <dbReference type="ARBA" id="ARBA00009347"/>
    </source>
</evidence>
<reference evidence="9" key="1">
    <citation type="journal article" date="2019" name="Int. J. Syst. Evol. Microbiol.">
        <title>The Global Catalogue of Microorganisms (GCM) 10K type strain sequencing project: providing services to taxonomists for standard genome sequencing and annotation.</title>
        <authorList>
            <consortium name="The Broad Institute Genomics Platform"/>
            <consortium name="The Broad Institute Genome Sequencing Center for Infectious Disease"/>
            <person name="Wu L."/>
            <person name="Ma J."/>
        </authorList>
    </citation>
    <scope>NUCLEOTIDE SEQUENCE [LARGE SCALE GENOMIC DNA]</scope>
    <source>
        <strain evidence="9">KCTC 42087</strain>
    </source>
</reference>
<dbReference type="PANTHER" id="PTHR43884:SF20">
    <property type="entry name" value="ACYL-COA DEHYDROGENASE FADE28"/>
    <property type="match status" value="1"/>
</dbReference>
<dbReference type="RefSeq" id="WP_378287825.1">
    <property type="nucleotide sequence ID" value="NZ_JBHSON010000076.1"/>
</dbReference>
<name>A0ABW1A8Q5_9ACTN</name>
<accession>A0ABW1A8Q5</accession>
<dbReference type="Gene3D" id="1.20.140.10">
    <property type="entry name" value="Butyryl-CoA Dehydrogenase, subunit A, domain 3"/>
    <property type="match status" value="1"/>
</dbReference>
<keyword evidence="3" id="KW-0285">Flavoprotein</keyword>
<dbReference type="InterPro" id="IPR036250">
    <property type="entry name" value="AcylCo_DH-like_C"/>
</dbReference>
<feature type="domain" description="Acyl-CoA dehydrogenase/oxidase C-terminal" evidence="6">
    <location>
        <begin position="220"/>
        <end position="373"/>
    </location>
</feature>
<dbReference type="InterPro" id="IPR037069">
    <property type="entry name" value="AcylCoA_DH/ox_N_sf"/>
</dbReference>
<organism evidence="8 9">
    <name type="scientific">Actinomadura rugatobispora</name>
    <dbReference type="NCBI Taxonomy" id="1994"/>
    <lineage>
        <taxon>Bacteria</taxon>
        <taxon>Bacillati</taxon>
        <taxon>Actinomycetota</taxon>
        <taxon>Actinomycetes</taxon>
        <taxon>Streptosporangiales</taxon>
        <taxon>Thermomonosporaceae</taxon>
        <taxon>Actinomadura</taxon>
    </lineage>
</organism>
<evidence type="ECO:0000256" key="4">
    <source>
        <dbReference type="ARBA" id="ARBA00022827"/>
    </source>
</evidence>
<dbReference type="InterPro" id="IPR009075">
    <property type="entry name" value="AcylCo_DH/oxidase_C"/>
</dbReference>
<comment type="similarity">
    <text evidence="2">Belongs to the acyl-CoA dehydrogenase family.</text>
</comment>
<keyword evidence="5 8" id="KW-0560">Oxidoreductase</keyword>
<dbReference type="Proteomes" id="UP001596074">
    <property type="component" value="Unassembled WGS sequence"/>
</dbReference>
<comment type="cofactor">
    <cofactor evidence="1">
        <name>FAD</name>
        <dbReference type="ChEBI" id="CHEBI:57692"/>
    </cofactor>
</comment>
<dbReference type="Gene3D" id="1.10.540.10">
    <property type="entry name" value="Acyl-CoA dehydrogenase/oxidase, N-terminal domain"/>
    <property type="match status" value="1"/>
</dbReference>
<dbReference type="GO" id="GO:0016491">
    <property type="term" value="F:oxidoreductase activity"/>
    <property type="evidence" value="ECO:0007669"/>
    <property type="project" value="UniProtKB-KW"/>
</dbReference>
<dbReference type="SUPFAM" id="SSF56645">
    <property type="entry name" value="Acyl-CoA dehydrogenase NM domain-like"/>
    <property type="match status" value="1"/>
</dbReference>
<dbReference type="InterPro" id="IPR013786">
    <property type="entry name" value="AcylCoA_DH/ox_N"/>
</dbReference>
<dbReference type="SUPFAM" id="SSF47203">
    <property type="entry name" value="Acyl-CoA dehydrogenase C-terminal domain-like"/>
    <property type="match status" value="1"/>
</dbReference>
<sequence length="379" mass="39552">MDLIFSPEQDELRRTVRAFLTETSPETEVRRLMVSATGYDRDAWTRMGAQLGLQGLAVPEEYGGGGGGAVETGIVLEEMGRALLCAPYLATGVMAVRAVLASGDEGAARELLPGIACGVTVATLAFQEPGRGWEPSARDVTVRRSGGRLLLHGVKDLVLDGCAADLVLVTAAGEEGTGLYAVAGDAEGMTRTGLDALDPTRRLARLEFEGTPALPVGAPGAGTAIVAQTLDHAAVALAAECVGGAQRMMETAVEHAKTRVQFGRPIGAFQAVKHACADMYIDVESARATAHHAMWTAAGPGPDAVADPRAAAALAKSCCADAFMRVATETIQVLGGIGVTWEHPAHLYFRRAKSSQLLFGDTDHHRESLVARLEAAATG</sequence>
<dbReference type="PANTHER" id="PTHR43884">
    <property type="entry name" value="ACYL-COA DEHYDROGENASE"/>
    <property type="match status" value="1"/>
</dbReference>
<dbReference type="CDD" id="cd00567">
    <property type="entry name" value="ACAD"/>
    <property type="match status" value="1"/>
</dbReference>
<keyword evidence="9" id="KW-1185">Reference proteome</keyword>
<evidence type="ECO:0000259" key="6">
    <source>
        <dbReference type="Pfam" id="PF00441"/>
    </source>
</evidence>
<keyword evidence="4" id="KW-0274">FAD</keyword>
<proteinExistence type="inferred from homology"/>
<protein>
    <submittedName>
        <fullName evidence="8">Acyl-CoA dehydrogenase family protein</fullName>
        <ecNumber evidence="8">1.-.-.-</ecNumber>
    </submittedName>
</protein>
<evidence type="ECO:0000313" key="8">
    <source>
        <dbReference type="EMBL" id="MFC5751864.1"/>
    </source>
</evidence>
<evidence type="ECO:0000256" key="3">
    <source>
        <dbReference type="ARBA" id="ARBA00022630"/>
    </source>
</evidence>
<dbReference type="Pfam" id="PF00441">
    <property type="entry name" value="Acyl-CoA_dh_1"/>
    <property type="match status" value="1"/>
</dbReference>
<evidence type="ECO:0000256" key="1">
    <source>
        <dbReference type="ARBA" id="ARBA00001974"/>
    </source>
</evidence>
<evidence type="ECO:0000313" key="9">
    <source>
        <dbReference type="Proteomes" id="UP001596074"/>
    </source>
</evidence>
<dbReference type="Pfam" id="PF02771">
    <property type="entry name" value="Acyl-CoA_dh_N"/>
    <property type="match status" value="1"/>
</dbReference>
<evidence type="ECO:0000259" key="7">
    <source>
        <dbReference type="Pfam" id="PF02771"/>
    </source>
</evidence>
<feature type="domain" description="Acyl-CoA dehydrogenase/oxidase N-terminal" evidence="7">
    <location>
        <begin position="6"/>
        <end position="118"/>
    </location>
</feature>
<dbReference type="Gene3D" id="2.40.110.10">
    <property type="entry name" value="Butyryl-CoA Dehydrogenase, subunit A, domain 2"/>
    <property type="match status" value="1"/>
</dbReference>
<dbReference type="EMBL" id="JBHSON010000076">
    <property type="protein sequence ID" value="MFC5751864.1"/>
    <property type="molecule type" value="Genomic_DNA"/>
</dbReference>
<comment type="caution">
    <text evidence="8">The sequence shown here is derived from an EMBL/GenBank/DDBJ whole genome shotgun (WGS) entry which is preliminary data.</text>
</comment>
<dbReference type="InterPro" id="IPR009100">
    <property type="entry name" value="AcylCoA_DH/oxidase_NM_dom_sf"/>
</dbReference>
<dbReference type="EC" id="1.-.-.-" evidence="8"/>